<dbReference type="InterPro" id="IPR036291">
    <property type="entry name" value="NAD(P)-bd_dom_sf"/>
</dbReference>
<dbReference type="SUPFAM" id="SSF48179">
    <property type="entry name" value="6-phosphogluconate dehydrogenase C-terminal domain-like"/>
    <property type="match status" value="1"/>
</dbReference>
<evidence type="ECO:0000256" key="1">
    <source>
        <dbReference type="ARBA" id="ARBA00004994"/>
    </source>
</evidence>
<dbReference type="InterPro" id="IPR008927">
    <property type="entry name" value="6-PGluconate_DH-like_C_sf"/>
</dbReference>
<evidence type="ECO:0000313" key="13">
    <source>
        <dbReference type="EMBL" id="MFD2233463.1"/>
    </source>
</evidence>
<keyword evidence="7 10" id="KW-0560">Oxidoreductase</keyword>
<evidence type="ECO:0000313" key="14">
    <source>
        <dbReference type="Proteomes" id="UP001597296"/>
    </source>
</evidence>
<evidence type="ECO:0000256" key="9">
    <source>
        <dbReference type="ARBA" id="ARBA00048793"/>
    </source>
</evidence>
<dbReference type="SUPFAM" id="SSF51735">
    <property type="entry name" value="NAD(P)-binding Rossmann-fold domains"/>
    <property type="match status" value="1"/>
</dbReference>
<comment type="caution">
    <text evidence="13">The sequence shown here is derived from an EMBL/GenBank/DDBJ whole genome shotgun (WGS) entry which is preliminary data.</text>
</comment>
<evidence type="ECO:0000256" key="6">
    <source>
        <dbReference type="ARBA" id="ARBA00022857"/>
    </source>
</evidence>
<keyword evidence="5 10" id="KW-0566">Pantothenate biosynthesis</keyword>
<dbReference type="InterPro" id="IPR013328">
    <property type="entry name" value="6PGD_dom2"/>
</dbReference>
<feature type="domain" description="Ketopantoate reductase C-terminal" evidence="12">
    <location>
        <begin position="179"/>
        <end position="303"/>
    </location>
</feature>
<dbReference type="EC" id="1.1.1.169" evidence="3 10"/>
<comment type="function">
    <text evidence="10">Catalyzes the NADPH-dependent reduction of ketopantoate into pantoic acid.</text>
</comment>
<dbReference type="Proteomes" id="UP001597296">
    <property type="component" value="Unassembled WGS sequence"/>
</dbReference>
<evidence type="ECO:0000256" key="7">
    <source>
        <dbReference type="ARBA" id="ARBA00023002"/>
    </source>
</evidence>
<evidence type="ECO:0000259" key="11">
    <source>
        <dbReference type="Pfam" id="PF02558"/>
    </source>
</evidence>
<dbReference type="Pfam" id="PF08546">
    <property type="entry name" value="ApbA_C"/>
    <property type="match status" value="1"/>
</dbReference>
<feature type="domain" description="Ketopantoate reductase N-terminal" evidence="11">
    <location>
        <begin position="7"/>
        <end position="149"/>
    </location>
</feature>
<dbReference type="EMBL" id="JBHUIY010000009">
    <property type="protein sequence ID" value="MFD2233463.1"/>
    <property type="molecule type" value="Genomic_DNA"/>
</dbReference>
<dbReference type="NCBIfam" id="TIGR00745">
    <property type="entry name" value="apbA_panE"/>
    <property type="match status" value="1"/>
</dbReference>
<evidence type="ECO:0000256" key="8">
    <source>
        <dbReference type="ARBA" id="ARBA00032024"/>
    </source>
</evidence>
<organism evidence="13 14">
    <name type="scientific">Phaeospirillum tilakii</name>
    <dbReference type="NCBI Taxonomy" id="741673"/>
    <lineage>
        <taxon>Bacteria</taxon>
        <taxon>Pseudomonadati</taxon>
        <taxon>Pseudomonadota</taxon>
        <taxon>Alphaproteobacteria</taxon>
        <taxon>Rhodospirillales</taxon>
        <taxon>Rhodospirillaceae</taxon>
        <taxon>Phaeospirillum</taxon>
    </lineage>
</organism>
<evidence type="ECO:0000256" key="5">
    <source>
        <dbReference type="ARBA" id="ARBA00022655"/>
    </source>
</evidence>
<comment type="pathway">
    <text evidence="1 10">Cofactor biosynthesis; (R)-pantothenate biosynthesis; (R)-pantoate from 3-methyl-2-oxobutanoate: step 2/2.</text>
</comment>
<evidence type="ECO:0000256" key="2">
    <source>
        <dbReference type="ARBA" id="ARBA00007870"/>
    </source>
</evidence>
<dbReference type="InterPro" id="IPR013332">
    <property type="entry name" value="KPR_N"/>
</dbReference>
<sequence>MPPIERVYICGLGAIGAIYAARLGETQGIEVRVVADPARIARYRRDGVSVNGRPLTVGYLRPDDAAPPADLILVAVKRHQLEAAVAAIHRFIGPGTIILSLLNGIDSEAVIADSLGLPPLPLAMVVAIDAVREGGAVRYSQPGVLVFGEPVATETPSPRIAALAALFERAGMPTRVPADMRRELWWKFMLNVGVNQLSAVLRAPYGTFQSVAEARDLVRLACREVVAVAAAEGIGLGENDIDSFFPVIDRLDPQMKTSMLQDVEAGRKTEVEMLGGTVVALGRRHGIPTPVNQTLFDLIRVIEQG</sequence>
<accession>A0ABW5C9E6</accession>
<evidence type="ECO:0000256" key="3">
    <source>
        <dbReference type="ARBA" id="ARBA00013014"/>
    </source>
</evidence>
<dbReference type="InterPro" id="IPR013752">
    <property type="entry name" value="KPA_reductase"/>
</dbReference>
<evidence type="ECO:0000256" key="10">
    <source>
        <dbReference type="RuleBase" id="RU362068"/>
    </source>
</evidence>
<evidence type="ECO:0000259" key="12">
    <source>
        <dbReference type="Pfam" id="PF08546"/>
    </source>
</evidence>
<dbReference type="PANTHER" id="PTHR21708">
    <property type="entry name" value="PROBABLE 2-DEHYDROPANTOATE 2-REDUCTASE"/>
    <property type="match status" value="1"/>
</dbReference>
<reference evidence="14" key="1">
    <citation type="journal article" date="2019" name="Int. J. Syst. Evol. Microbiol.">
        <title>The Global Catalogue of Microorganisms (GCM) 10K type strain sequencing project: providing services to taxonomists for standard genome sequencing and annotation.</title>
        <authorList>
            <consortium name="The Broad Institute Genomics Platform"/>
            <consortium name="The Broad Institute Genome Sequencing Center for Infectious Disease"/>
            <person name="Wu L."/>
            <person name="Ma J."/>
        </authorList>
    </citation>
    <scope>NUCLEOTIDE SEQUENCE [LARGE SCALE GENOMIC DNA]</scope>
    <source>
        <strain evidence="14">KCTC 15012</strain>
    </source>
</reference>
<name>A0ABW5C9E6_9PROT</name>
<protein>
    <recommendedName>
        <fullName evidence="4 10">2-dehydropantoate 2-reductase</fullName>
        <ecNumber evidence="3 10">1.1.1.169</ecNumber>
    </recommendedName>
    <alternativeName>
        <fullName evidence="8 10">Ketopantoate reductase</fullName>
    </alternativeName>
</protein>
<dbReference type="PANTHER" id="PTHR21708:SF26">
    <property type="entry name" value="2-DEHYDROPANTOATE 2-REDUCTASE"/>
    <property type="match status" value="1"/>
</dbReference>
<evidence type="ECO:0000256" key="4">
    <source>
        <dbReference type="ARBA" id="ARBA00019465"/>
    </source>
</evidence>
<dbReference type="RefSeq" id="WP_377315236.1">
    <property type="nucleotide sequence ID" value="NZ_JBHUIY010000009.1"/>
</dbReference>
<comment type="catalytic activity">
    <reaction evidence="9 10">
        <text>(R)-pantoate + NADP(+) = 2-dehydropantoate + NADPH + H(+)</text>
        <dbReference type="Rhea" id="RHEA:16233"/>
        <dbReference type="ChEBI" id="CHEBI:11561"/>
        <dbReference type="ChEBI" id="CHEBI:15378"/>
        <dbReference type="ChEBI" id="CHEBI:15980"/>
        <dbReference type="ChEBI" id="CHEBI:57783"/>
        <dbReference type="ChEBI" id="CHEBI:58349"/>
        <dbReference type="EC" id="1.1.1.169"/>
    </reaction>
</comment>
<proteinExistence type="inferred from homology"/>
<comment type="similarity">
    <text evidence="2 10">Belongs to the ketopantoate reductase family.</text>
</comment>
<dbReference type="Gene3D" id="1.10.1040.10">
    <property type="entry name" value="N-(1-d-carboxylethyl)-l-norvaline Dehydrogenase, domain 2"/>
    <property type="match status" value="1"/>
</dbReference>
<keyword evidence="6 10" id="KW-0521">NADP</keyword>
<dbReference type="Pfam" id="PF02558">
    <property type="entry name" value="ApbA"/>
    <property type="match status" value="1"/>
</dbReference>
<keyword evidence="14" id="KW-1185">Reference proteome</keyword>
<gene>
    <name evidence="13" type="ORF">ACFSNB_06570</name>
</gene>
<dbReference type="InterPro" id="IPR003710">
    <property type="entry name" value="ApbA"/>
</dbReference>
<dbReference type="Gene3D" id="3.40.50.720">
    <property type="entry name" value="NAD(P)-binding Rossmann-like Domain"/>
    <property type="match status" value="1"/>
</dbReference>
<dbReference type="InterPro" id="IPR051402">
    <property type="entry name" value="KPR-Related"/>
</dbReference>